<proteinExistence type="predicted"/>
<evidence type="ECO:0000313" key="1">
    <source>
        <dbReference type="EMBL" id="GAA2910413.1"/>
    </source>
</evidence>
<reference evidence="1 2" key="1">
    <citation type="journal article" date="2019" name="Int. J. Syst. Evol. Microbiol.">
        <title>The Global Catalogue of Microorganisms (GCM) 10K type strain sequencing project: providing services to taxonomists for standard genome sequencing and annotation.</title>
        <authorList>
            <consortium name="The Broad Institute Genomics Platform"/>
            <consortium name="The Broad Institute Genome Sequencing Center for Infectious Disease"/>
            <person name="Wu L."/>
            <person name="Ma J."/>
        </authorList>
    </citation>
    <scope>NUCLEOTIDE SEQUENCE [LARGE SCALE GENOMIC DNA]</scope>
    <source>
        <strain evidence="1 2">JCM 6242</strain>
    </source>
</reference>
<accession>A0ABN3WCP2</accession>
<comment type="caution">
    <text evidence="1">The sequence shown here is derived from an EMBL/GenBank/DDBJ whole genome shotgun (WGS) entry which is preliminary data.</text>
</comment>
<gene>
    <name evidence="1" type="ORF">GCM10010517_76890</name>
</gene>
<organism evidence="1 2">
    <name type="scientific">Streptosporangium fragile</name>
    <dbReference type="NCBI Taxonomy" id="46186"/>
    <lineage>
        <taxon>Bacteria</taxon>
        <taxon>Bacillati</taxon>
        <taxon>Actinomycetota</taxon>
        <taxon>Actinomycetes</taxon>
        <taxon>Streptosporangiales</taxon>
        <taxon>Streptosporangiaceae</taxon>
        <taxon>Streptosporangium</taxon>
    </lineage>
</organism>
<dbReference type="EMBL" id="BAAAVI010000104">
    <property type="protein sequence ID" value="GAA2910413.1"/>
    <property type="molecule type" value="Genomic_DNA"/>
</dbReference>
<sequence length="69" mass="7843">MVEGTARHLVGDRLEITGARWGLAGAEAISKLRAVISNGDLDAYWTYHLDREQHRVHRTRHQEKHTLAA</sequence>
<dbReference type="Proteomes" id="UP001500831">
    <property type="component" value="Unassembled WGS sequence"/>
</dbReference>
<protein>
    <submittedName>
        <fullName evidence="1">Uncharacterized protein</fullName>
    </submittedName>
</protein>
<keyword evidence="2" id="KW-1185">Reference proteome</keyword>
<evidence type="ECO:0000313" key="2">
    <source>
        <dbReference type="Proteomes" id="UP001500831"/>
    </source>
</evidence>
<name>A0ABN3WCP2_9ACTN</name>